<proteinExistence type="predicted"/>
<feature type="region of interest" description="Disordered" evidence="1">
    <location>
        <begin position="62"/>
        <end position="83"/>
    </location>
</feature>
<organism evidence="2 3">
    <name type="scientific">Stylosanthes scabra</name>
    <dbReference type="NCBI Taxonomy" id="79078"/>
    <lineage>
        <taxon>Eukaryota</taxon>
        <taxon>Viridiplantae</taxon>
        <taxon>Streptophyta</taxon>
        <taxon>Embryophyta</taxon>
        <taxon>Tracheophyta</taxon>
        <taxon>Spermatophyta</taxon>
        <taxon>Magnoliopsida</taxon>
        <taxon>eudicotyledons</taxon>
        <taxon>Gunneridae</taxon>
        <taxon>Pentapetalae</taxon>
        <taxon>rosids</taxon>
        <taxon>fabids</taxon>
        <taxon>Fabales</taxon>
        <taxon>Fabaceae</taxon>
        <taxon>Papilionoideae</taxon>
        <taxon>50 kb inversion clade</taxon>
        <taxon>dalbergioids sensu lato</taxon>
        <taxon>Dalbergieae</taxon>
        <taxon>Pterocarpus clade</taxon>
        <taxon>Stylosanthes</taxon>
    </lineage>
</organism>
<dbReference type="EMBL" id="JASCZI010092044">
    <property type="protein sequence ID" value="MED6151747.1"/>
    <property type="molecule type" value="Genomic_DNA"/>
</dbReference>
<keyword evidence="3" id="KW-1185">Reference proteome</keyword>
<sequence>MADATKPLTSEASDWFHQCALLHCHCSIHKACNLSLPPLCDATIIGAIVDVQIRGFPVLKNGEGKLEEQERKKLEHSGQSPHA</sequence>
<reference evidence="2 3" key="1">
    <citation type="journal article" date="2023" name="Plants (Basel)">
        <title>Bridging the Gap: Combining Genomics and Transcriptomics Approaches to Understand Stylosanthes scabra, an Orphan Legume from the Brazilian Caatinga.</title>
        <authorList>
            <person name="Ferreira-Neto J.R.C."/>
            <person name="da Silva M.D."/>
            <person name="Binneck E."/>
            <person name="de Melo N.F."/>
            <person name="da Silva R.H."/>
            <person name="de Melo A.L.T.M."/>
            <person name="Pandolfi V."/>
            <person name="Bustamante F.O."/>
            <person name="Brasileiro-Vidal A.C."/>
            <person name="Benko-Iseppon A.M."/>
        </authorList>
    </citation>
    <scope>NUCLEOTIDE SEQUENCE [LARGE SCALE GENOMIC DNA]</scope>
    <source>
        <tissue evidence="2">Leaves</tissue>
    </source>
</reference>
<comment type="caution">
    <text evidence="2">The sequence shown here is derived from an EMBL/GenBank/DDBJ whole genome shotgun (WGS) entry which is preliminary data.</text>
</comment>
<evidence type="ECO:0000313" key="2">
    <source>
        <dbReference type="EMBL" id="MED6151747.1"/>
    </source>
</evidence>
<gene>
    <name evidence="2" type="ORF">PIB30_085408</name>
</gene>
<protein>
    <submittedName>
        <fullName evidence="2">Uncharacterized protein</fullName>
    </submittedName>
</protein>
<dbReference type="Proteomes" id="UP001341840">
    <property type="component" value="Unassembled WGS sequence"/>
</dbReference>
<evidence type="ECO:0000313" key="3">
    <source>
        <dbReference type="Proteomes" id="UP001341840"/>
    </source>
</evidence>
<evidence type="ECO:0000256" key="1">
    <source>
        <dbReference type="SAM" id="MobiDB-lite"/>
    </source>
</evidence>
<name>A0ABU6TSA6_9FABA</name>
<accession>A0ABU6TSA6</accession>
<feature type="compositionally biased region" description="Basic and acidic residues" evidence="1">
    <location>
        <begin position="62"/>
        <end position="76"/>
    </location>
</feature>